<name>V8FSN9_9BURK</name>
<organism evidence="1 2">
    <name type="scientific">Pelistega indica</name>
    <dbReference type="NCBI Taxonomy" id="1414851"/>
    <lineage>
        <taxon>Bacteria</taxon>
        <taxon>Pseudomonadati</taxon>
        <taxon>Pseudomonadota</taxon>
        <taxon>Betaproteobacteria</taxon>
        <taxon>Burkholderiales</taxon>
        <taxon>Alcaligenaceae</taxon>
        <taxon>Pelistega</taxon>
    </lineage>
</organism>
<reference evidence="1 2" key="1">
    <citation type="submission" date="2013-11" db="EMBL/GenBank/DDBJ databases">
        <title>Genomic analysis of Pelistega sp. HM-7.</title>
        <authorList>
            <person name="Kumbhare S.V."/>
            <person name="Shetty S.A."/>
            <person name="Sharma O."/>
            <person name="Dhotre D.P."/>
        </authorList>
    </citation>
    <scope>NUCLEOTIDE SEQUENCE [LARGE SCALE GENOMIC DNA]</scope>
    <source>
        <strain evidence="1 2">HM-7</strain>
    </source>
</reference>
<comment type="caution">
    <text evidence="1">The sequence shown here is derived from an EMBL/GenBank/DDBJ whole genome shotgun (WGS) entry which is preliminary data.</text>
</comment>
<evidence type="ECO:0000313" key="1">
    <source>
        <dbReference type="EMBL" id="ETD66718.1"/>
    </source>
</evidence>
<accession>V8FSN9</accession>
<dbReference type="AlphaFoldDB" id="V8FSN9"/>
<proteinExistence type="predicted"/>
<keyword evidence="2" id="KW-1185">Reference proteome</keyword>
<dbReference type="Proteomes" id="UP000018766">
    <property type="component" value="Unassembled WGS sequence"/>
</dbReference>
<protein>
    <submittedName>
        <fullName evidence="1">Uncharacterized protein</fullName>
    </submittedName>
</protein>
<dbReference type="EMBL" id="AYSV01000135">
    <property type="protein sequence ID" value="ETD66718.1"/>
    <property type="molecule type" value="Genomic_DNA"/>
</dbReference>
<dbReference type="RefSeq" id="WP_023953264.1">
    <property type="nucleotide sequence ID" value="NZ_AYSV01000135.1"/>
</dbReference>
<evidence type="ECO:0000313" key="2">
    <source>
        <dbReference type="Proteomes" id="UP000018766"/>
    </source>
</evidence>
<gene>
    <name evidence="1" type="ORF">V757_12210</name>
</gene>
<sequence length="129" mass="14969">MPTYQYGRLKLSESERLPDWKPKPRMRFYTLNMLNQRLGTRYKSTDIKKLEADLQISIIGELEFGRSTMLLLDGEDVERVIALNDKTSKESFRDMSFSAAQVLNDMKASMAAMKEELDVLRAELAKRDE</sequence>